<name>A0A023G0B4_AMBTT</name>
<proteinExistence type="evidence at transcript level"/>
<feature type="region of interest" description="Disordered" evidence="1">
    <location>
        <begin position="68"/>
        <end position="97"/>
    </location>
</feature>
<feature type="signal peptide" evidence="2">
    <location>
        <begin position="1"/>
        <end position="20"/>
    </location>
</feature>
<evidence type="ECO:0000313" key="3">
    <source>
        <dbReference type="EMBL" id="JAC27576.1"/>
    </source>
</evidence>
<evidence type="ECO:0000256" key="2">
    <source>
        <dbReference type="SAM" id="SignalP"/>
    </source>
</evidence>
<sequence>MKPVVLFMISVVLFGVLVDAIHFGQNRPNHHPQHSPFVRNNGCSRVCDLNKGGRKCGLGCTCTPSTTGARGLGICRPSSRTSPHGNYPPRSDLQKLH</sequence>
<feature type="chain" id="PRO_5001515879" evidence="2">
    <location>
        <begin position="21"/>
        <end position="97"/>
    </location>
</feature>
<protein>
    <submittedName>
        <fullName evidence="3">Putative secreted protein</fullName>
    </submittedName>
</protein>
<dbReference type="EMBL" id="GBBM01007842">
    <property type="protein sequence ID" value="JAC27576.1"/>
    <property type="molecule type" value="mRNA"/>
</dbReference>
<reference evidence="3" key="1">
    <citation type="submission" date="2014-03" db="EMBL/GenBank/DDBJ databases">
        <title>The sialotranscriptome of Amblyomma triste, Amblyomma parvum and Amblyomma cajennense ticks, uncovered by 454-based RNA-seq.</title>
        <authorList>
            <person name="Garcia G.R."/>
            <person name="Gardinassi L.G."/>
            <person name="Ribeiro J.M."/>
            <person name="Anatriello E."/>
            <person name="Ferreira B.R."/>
            <person name="Moreira H.N."/>
            <person name="Mafra C."/>
            <person name="Olegario M.M."/>
            <person name="Szabo P.J."/>
            <person name="Miranda-Santos I.K."/>
            <person name="Maruyama S.R."/>
        </authorList>
    </citation>
    <scope>NUCLEOTIDE SEQUENCE</scope>
    <source>
        <strain evidence="3">Mato Grasso do Sul</strain>
        <tissue evidence="3">Salivary glands</tissue>
    </source>
</reference>
<accession>A0A023G0B4</accession>
<organism evidence="3">
    <name type="scientific">Amblyomma triste</name>
    <name type="common">Neotropical tick</name>
    <dbReference type="NCBI Taxonomy" id="251400"/>
    <lineage>
        <taxon>Eukaryota</taxon>
        <taxon>Metazoa</taxon>
        <taxon>Ecdysozoa</taxon>
        <taxon>Arthropoda</taxon>
        <taxon>Chelicerata</taxon>
        <taxon>Arachnida</taxon>
        <taxon>Acari</taxon>
        <taxon>Parasitiformes</taxon>
        <taxon>Ixodida</taxon>
        <taxon>Ixodoidea</taxon>
        <taxon>Ixodidae</taxon>
        <taxon>Amblyomminae</taxon>
        <taxon>Amblyomma</taxon>
    </lineage>
</organism>
<evidence type="ECO:0000256" key="1">
    <source>
        <dbReference type="SAM" id="MobiDB-lite"/>
    </source>
</evidence>
<keyword evidence="2" id="KW-0732">Signal</keyword>
<dbReference type="AlphaFoldDB" id="A0A023G0B4"/>